<evidence type="ECO:0000256" key="3">
    <source>
        <dbReference type="ARBA" id="ARBA00023125"/>
    </source>
</evidence>
<dbReference type="GO" id="GO:0006310">
    <property type="term" value="P:DNA recombination"/>
    <property type="evidence" value="ECO:0007669"/>
    <property type="project" value="UniProtKB-KW"/>
</dbReference>
<feature type="domain" description="Tyr recombinase" evidence="6">
    <location>
        <begin position="114"/>
        <end position="303"/>
    </location>
</feature>
<evidence type="ECO:0000313" key="9">
    <source>
        <dbReference type="Proteomes" id="UP000663929"/>
    </source>
</evidence>
<feature type="domain" description="Core-binding (CB)" evidence="7">
    <location>
        <begin position="1"/>
        <end position="92"/>
    </location>
</feature>
<evidence type="ECO:0000259" key="7">
    <source>
        <dbReference type="PROSITE" id="PS51900"/>
    </source>
</evidence>
<dbReference type="PROSITE" id="PS51898">
    <property type="entry name" value="TYR_RECOMBINASE"/>
    <property type="match status" value="1"/>
</dbReference>
<sequence length="312" mass="36138">MTTLLERFLATKRSPNTRAAYRGDITAFLAKFGWGMLAYPDFCRISASRMSDQVGAFLAGVRKIDEHTGRVLNPQTWNRKRNALSSFFGYLVDWHRYPRNPVRIFRLLPTRRKSSTQGLNASEVRTILDHLQHIRDDRKTESSARDYLVVLFLFHYALRRSELVSLQWSDFHPRQGFFEVVQKGGEPRLKPLVNEDWAGLSEFRQRYPCDCPYVFHGVRRHPKTKRYHPLSPAYIFKMVTKVACEVLPYKHITPHSFRCSFVGIALDLGVDPVKIAHDGGWADLKMIGYYDPRDYQQDSAIAMVACHQGRAK</sequence>
<keyword evidence="3 5" id="KW-0238">DNA-binding</keyword>
<dbReference type="GO" id="GO:0003677">
    <property type="term" value="F:DNA binding"/>
    <property type="evidence" value="ECO:0007669"/>
    <property type="project" value="UniProtKB-UniRule"/>
</dbReference>
<keyword evidence="4" id="KW-0233">DNA recombination</keyword>
<dbReference type="AlphaFoldDB" id="A0A8A4TMR2"/>
<evidence type="ECO:0000256" key="2">
    <source>
        <dbReference type="ARBA" id="ARBA00022908"/>
    </source>
</evidence>
<keyword evidence="2" id="KW-0229">DNA integration</keyword>
<evidence type="ECO:0000313" key="8">
    <source>
        <dbReference type="EMBL" id="QTD50737.1"/>
    </source>
</evidence>
<proteinExistence type="inferred from homology"/>
<dbReference type="Gene3D" id="1.10.150.130">
    <property type="match status" value="1"/>
</dbReference>
<accession>A0A8A4TMR2</accession>
<organism evidence="8 9">
    <name type="scientific">Sulfidibacter corallicola</name>
    <dbReference type="NCBI Taxonomy" id="2818388"/>
    <lineage>
        <taxon>Bacteria</taxon>
        <taxon>Pseudomonadati</taxon>
        <taxon>Acidobacteriota</taxon>
        <taxon>Holophagae</taxon>
        <taxon>Acanthopleuribacterales</taxon>
        <taxon>Acanthopleuribacteraceae</taxon>
        <taxon>Sulfidibacter</taxon>
    </lineage>
</organism>
<dbReference type="Proteomes" id="UP000663929">
    <property type="component" value="Chromosome"/>
</dbReference>
<evidence type="ECO:0000256" key="1">
    <source>
        <dbReference type="ARBA" id="ARBA00008857"/>
    </source>
</evidence>
<dbReference type="RefSeq" id="WP_237380682.1">
    <property type="nucleotide sequence ID" value="NZ_CP071793.1"/>
</dbReference>
<dbReference type="PANTHER" id="PTHR30349">
    <property type="entry name" value="PHAGE INTEGRASE-RELATED"/>
    <property type="match status" value="1"/>
</dbReference>
<dbReference type="EMBL" id="CP071793">
    <property type="protein sequence ID" value="QTD50737.1"/>
    <property type="molecule type" value="Genomic_DNA"/>
</dbReference>
<evidence type="ECO:0000256" key="4">
    <source>
        <dbReference type="ARBA" id="ARBA00023172"/>
    </source>
</evidence>
<name>A0A8A4TMR2_SULCO</name>
<evidence type="ECO:0000256" key="5">
    <source>
        <dbReference type="PROSITE-ProRule" id="PRU01248"/>
    </source>
</evidence>
<dbReference type="InterPro" id="IPR010998">
    <property type="entry name" value="Integrase_recombinase_N"/>
</dbReference>
<dbReference type="PANTHER" id="PTHR30349:SF41">
    <property type="entry name" value="INTEGRASE_RECOMBINASE PROTEIN MJ0367-RELATED"/>
    <property type="match status" value="1"/>
</dbReference>
<dbReference type="InterPro" id="IPR013762">
    <property type="entry name" value="Integrase-like_cat_sf"/>
</dbReference>
<dbReference type="InterPro" id="IPR044068">
    <property type="entry name" value="CB"/>
</dbReference>
<dbReference type="PROSITE" id="PS51900">
    <property type="entry name" value="CB"/>
    <property type="match status" value="1"/>
</dbReference>
<gene>
    <name evidence="8" type="ORF">J3U87_34560</name>
</gene>
<protein>
    <submittedName>
        <fullName evidence="8">Site-specific integrase</fullName>
    </submittedName>
</protein>
<dbReference type="InterPro" id="IPR002104">
    <property type="entry name" value="Integrase_catalytic"/>
</dbReference>
<dbReference type="SUPFAM" id="SSF56349">
    <property type="entry name" value="DNA breaking-rejoining enzymes"/>
    <property type="match status" value="1"/>
</dbReference>
<dbReference type="CDD" id="cd00397">
    <property type="entry name" value="DNA_BRE_C"/>
    <property type="match status" value="1"/>
</dbReference>
<dbReference type="Pfam" id="PF00589">
    <property type="entry name" value="Phage_integrase"/>
    <property type="match status" value="1"/>
</dbReference>
<dbReference type="InterPro" id="IPR011010">
    <property type="entry name" value="DNA_brk_join_enz"/>
</dbReference>
<comment type="similarity">
    <text evidence="1">Belongs to the 'phage' integrase family.</text>
</comment>
<evidence type="ECO:0000259" key="6">
    <source>
        <dbReference type="PROSITE" id="PS51898"/>
    </source>
</evidence>
<dbReference type="Gene3D" id="1.10.443.10">
    <property type="entry name" value="Intergrase catalytic core"/>
    <property type="match status" value="1"/>
</dbReference>
<reference evidence="8" key="1">
    <citation type="submission" date="2021-03" db="EMBL/GenBank/DDBJ databases">
        <title>Acanthopleuribacteraceae sp. M133.</title>
        <authorList>
            <person name="Wang G."/>
        </authorList>
    </citation>
    <scope>NUCLEOTIDE SEQUENCE</scope>
    <source>
        <strain evidence="8">M133</strain>
    </source>
</reference>
<dbReference type="InterPro" id="IPR050090">
    <property type="entry name" value="Tyrosine_recombinase_XerCD"/>
</dbReference>
<dbReference type="GO" id="GO:0015074">
    <property type="term" value="P:DNA integration"/>
    <property type="evidence" value="ECO:0007669"/>
    <property type="project" value="UniProtKB-KW"/>
</dbReference>
<keyword evidence="9" id="KW-1185">Reference proteome</keyword>
<dbReference type="KEGG" id="scor:J3U87_34560"/>